<feature type="domain" description="Type II methyltransferase M.TaqI-like" evidence="8">
    <location>
        <begin position="75"/>
        <end position="178"/>
    </location>
</feature>
<keyword evidence="2 9" id="KW-0489">Methyltransferase</keyword>
<dbReference type="InterPro" id="IPR050953">
    <property type="entry name" value="N4_N6_ade-DNA_methylase"/>
</dbReference>
<accession>A0ABW1ARM1</accession>
<dbReference type="InterPro" id="IPR029063">
    <property type="entry name" value="SAM-dependent_MTases_sf"/>
</dbReference>
<dbReference type="Gene3D" id="3.40.50.150">
    <property type="entry name" value="Vaccinia Virus protein VP39"/>
    <property type="match status" value="1"/>
</dbReference>
<dbReference type="RefSeq" id="WP_096450355.1">
    <property type="nucleotide sequence ID" value="NZ_JBHSOG010000044.1"/>
</dbReference>
<dbReference type="PANTHER" id="PTHR33841:SF6">
    <property type="entry name" value="TYPE II METHYLTRANSFERASE M.HINDII"/>
    <property type="match status" value="1"/>
</dbReference>
<proteinExistence type="predicted"/>
<organism evidence="9 10">
    <name type="scientific">Thauera sinica</name>
    <dbReference type="NCBI Taxonomy" id="2665146"/>
    <lineage>
        <taxon>Bacteria</taxon>
        <taxon>Pseudomonadati</taxon>
        <taxon>Pseudomonadota</taxon>
        <taxon>Betaproteobacteria</taxon>
        <taxon>Rhodocyclales</taxon>
        <taxon>Zoogloeaceae</taxon>
        <taxon>Thauera</taxon>
    </lineage>
</organism>
<dbReference type="InterPro" id="IPR002052">
    <property type="entry name" value="DNA_methylase_N6_adenine_CS"/>
</dbReference>
<comment type="caution">
    <text evidence="9">The sequence shown here is derived from an EMBL/GenBank/DDBJ whole genome shotgun (WGS) entry which is preliminary data.</text>
</comment>
<gene>
    <name evidence="9" type="ORF">ACFPTN_11260</name>
</gene>
<dbReference type="PRINTS" id="PR00507">
    <property type="entry name" value="N12N6MTFRASE"/>
</dbReference>
<evidence type="ECO:0000256" key="1">
    <source>
        <dbReference type="ARBA" id="ARBA00011900"/>
    </source>
</evidence>
<dbReference type="EMBL" id="JBHSOG010000044">
    <property type="protein sequence ID" value="MFC5769952.1"/>
    <property type="molecule type" value="Genomic_DNA"/>
</dbReference>
<evidence type="ECO:0000256" key="6">
    <source>
        <dbReference type="ARBA" id="ARBA00023125"/>
    </source>
</evidence>
<dbReference type="GO" id="GO:0008168">
    <property type="term" value="F:methyltransferase activity"/>
    <property type="evidence" value="ECO:0007669"/>
    <property type="project" value="UniProtKB-KW"/>
</dbReference>
<name>A0ABW1ARM1_9RHOO</name>
<dbReference type="Proteomes" id="UP001595974">
    <property type="component" value="Unassembled WGS sequence"/>
</dbReference>
<evidence type="ECO:0000313" key="10">
    <source>
        <dbReference type="Proteomes" id="UP001595974"/>
    </source>
</evidence>
<dbReference type="Pfam" id="PF07669">
    <property type="entry name" value="Eco57I"/>
    <property type="match status" value="1"/>
</dbReference>
<evidence type="ECO:0000256" key="4">
    <source>
        <dbReference type="ARBA" id="ARBA00022691"/>
    </source>
</evidence>
<keyword evidence="4" id="KW-0949">S-adenosyl-L-methionine</keyword>
<evidence type="ECO:0000256" key="2">
    <source>
        <dbReference type="ARBA" id="ARBA00022603"/>
    </source>
</evidence>
<evidence type="ECO:0000259" key="8">
    <source>
        <dbReference type="Pfam" id="PF07669"/>
    </source>
</evidence>
<keyword evidence="10" id="KW-1185">Reference proteome</keyword>
<keyword evidence="3" id="KW-0808">Transferase</keyword>
<dbReference type="PROSITE" id="PS00092">
    <property type="entry name" value="N6_MTASE"/>
    <property type="match status" value="1"/>
</dbReference>
<comment type="catalytic activity">
    <reaction evidence="7">
        <text>a 2'-deoxyadenosine in DNA + S-adenosyl-L-methionine = an N(6)-methyl-2'-deoxyadenosine in DNA + S-adenosyl-L-homocysteine + H(+)</text>
        <dbReference type="Rhea" id="RHEA:15197"/>
        <dbReference type="Rhea" id="RHEA-COMP:12418"/>
        <dbReference type="Rhea" id="RHEA-COMP:12419"/>
        <dbReference type="ChEBI" id="CHEBI:15378"/>
        <dbReference type="ChEBI" id="CHEBI:57856"/>
        <dbReference type="ChEBI" id="CHEBI:59789"/>
        <dbReference type="ChEBI" id="CHEBI:90615"/>
        <dbReference type="ChEBI" id="CHEBI:90616"/>
        <dbReference type="EC" id="2.1.1.72"/>
    </reaction>
</comment>
<keyword evidence="5" id="KW-0680">Restriction system</keyword>
<evidence type="ECO:0000256" key="7">
    <source>
        <dbReference type="ARBA" id="ARBA00047942"/>
    </source>
</evidence>
<evidence type="ECO:0000256" key="5">
    <source>
        <dbReference type="ARBA" id="ARBA00022747"/>
    </source>
</evidence>
<evidence type="ECO:0000256" key="3">
    <source>
        <dbReference type="ARBA" id="ARBA00022679"/>
    </source>
</evidence>
<dbReference type="EC" id="2.1.1.72" evidence="1"/>
<sequence length="427" mass="47476">MTAQLPLGLRDVAALGQIFTPEPVVRAMLALRRNRGRVLEPSCGDGAFLRHLPGAVGLELDADHCPPGALAMDFFAYPQHERFDTIIGNPPYVRFQDIGAATRGLIERAPQPCGLDGRANLYLFFIEKCLRHLQPGGELIFITPRDFLKATSAVKLNRRLFGDGTITDAIELGDARVFPDAVPNCLIWRFEKDCSARTMRHAQIGAGDDLAAGLAAPNWQTRHFVECAGHLMFTRGDYPLRLSDVAFVKVGAVSGADELYVDDAHGTRDFVCSSTVSTGRTRRMIWTEPDSPPPPVLLPHKARLLQRKVTRFDESNWWQWGRVHFRSARARVYVNGRTRVARPFFVHECRDYDGAVMAIFPQREDVDPAAFRDALNAVDWADLGFVCDGRFLFTQRSLENAPLPADFAAFQPVPGVSRGEAPRIAVP</sequence>
<dbReference type="InterPro" id="IPR011639">
    <property type="entry name" value="MethylTrfase_TaqI-like_dom"/>
</dbReference>
<keyword evidence="6" id="KW-0238">DNA-binding</keyword>
<protein>
    <recommendedName>
        <fullName evidence="1">site-specific DNA-methyltransferase (adenine-specific)</fullName>
        <ecNumber evidence="1">2.1.1.72</ecNumber>
    </recommendedName>
</protein>
<dbReference type="SUPFAM" id="SSF53335">
    <property type="entry name" value="S-adenosyl-L-methionine-dependent methyltransferases"/>
    <property type="match status" value="1"/>
</dbReference>
<dbReference type="GO" id="GO:0032259">
    <property type="term" value="P:methylation"/>
    <property type="evidence" value="ECO:0007669"/>
    <property type="project" value="UniProtKB-KW"/>
</dbReference>
<dbReference type="PANTHER" id="PTHR33841">
    <property type="entry name" value="DNA METHYLTRANSFERASE YEEA-RELATED"/>
    <property type="match status" value="1"/>
</dbReference>
<evidence type="ECO:0000313" key="9">
    <source>
        <dbReference type="EMBL" id="MFC5769952.1"/>
    </source>
</evidence>
<reference evidence="10" key="1">
    <citation type="journal article" date="2019" name="Int. J. Syst. Evol. Microbiol.">
        <title>The Global Catalogue of Microorganisms (GCM) 10K type strain sequencing project: providing services to taxonomists for standard genome sequencing and annotation.</title>
        <authorList>
            <consortium name="The Broad Institute Genomics Platform"/>
            <consortium name="The Broad Institute Genome Sequencing Center for Infectious Disease"/>
            <person name="Wu L."/>
            <person name="Ma J."/>
        </authorList>
    </citation>
    <scope>NUCLEOTIDE SEQUENCE [LARGE SCALE GENOMIC DNA]</scope>
    <source>
        <strain evidence="10">SHR3</strain>
    </source>
</reference>